<keyword evidence="2" id="KW-0969">Cilium</keyword>
<evidence type="ECO:0000313" key="3">
    <source>
        <dbReference type="Proteomes" id="UP000243859"/>
    </source>
</evidence>
<dbReference type="SUPFAM" id="SSF158791">
    <property type="entry name" value="MgtE N-terminal domain-like"/>
    <property type="match status" value="1"/>
</dbReference>
<accession>A0A2T5BRQ2</accession>
<comment type="caution">
    <text evidence="2">The sequence shown here is derived from an EMBL/GenBank/DDBJ whole genome shotgun (WGS) entry which is preliminary data.</text>
</comment>
<dbReference type="OrthoDB" id="9791432at2"/>
<keyword evidence="2" id="KW-0966">Cell projection</keyword>
<sequence length="193" mass="20374">MAARGTPSPLRPGRGVLFLIAVFFVTSGLVRMGDGVAFAVAKEIPDFSVRDSGPCTPAPDLAAALEAVRKRDAELDAQAAALEKRSRALDLAEVELSRQIALLNEAQADLRRVVSVAEKAAEDDVSRLTAVYEKMKPKDAARLFEAMAPDFAAGFLARMRPEAAAEVLAGLTPEVAYSISVVVAGRNAAAPAR</sequence>
<keyword evidence="3" id="KW-1185">Reference proteome</keyword>
<proteinExistence type="predicted"/>
<dbReference type="Gene3D" id="1.25.60.10">
    <property type="entry name" value="MgtE N-terminal domain-like"/>
    <property type="match status" value="1"/>
</dbReference>
<evidence type="ECO:0000256" key="1">
    <source>
        <dbReference type="SAM" id="Coils"/>
    </source>
</evidence>
<dbReference type="RefSeq" id="WP_107892621.1">
    <property type="nucleotide sequence ID" value="NZ_NHSI01000051.1"/>
</dbReference>
<protein>
    <submittedName>
        <fullName evidence="2">Flagellar motility protein MotE (MotC chaperone)</fullName>
    </submittedName>
</protein>
<evidence type="ECO:0000313" key="2">
    <source>
        <dbReference type="EMBL" id="PTN01956.1"/>
    </source>
</evidence>
<reference evidence="2 3" key="1">
    <citation type="submission" date="2018-04" db="EMBL/GenBank/DDBJ databases">
        <title>Genomic Encyclopedia of Archaeal and Bacterial Type Strains, Phase II (KMG-II): from individual species to whole genera.</title>
        <authorList>
            <person name="Goeker M."/>
        </authorList>
    </citation>
    <scope>NUCLEOTIDE SEQUENCE [LARGE SCALE GENOMIC DNA]</scope>
    <source>
        <strain evidence="2 3">DSM 18064</strain>
    </source>
</reference>
<organism evidence="2 3">
    <name type="scientific">Rhodovulum imhoffii</name>
    <dbReference type="NCBI Taxonomy" id="365340"/>
    <lineage>
        <taxon>Bacteria</taxon>
        <taxon>Pseudomonadati</taxon>
        <taxon>Pseudomonadota</taxon>
        <taxon>Alphaproteobacteria</taxon>
        <taxon>Rhodobacterales</taxon>
        <taxon>Paracoccaceae</taxon>
        <taxon>Rhodovulum</taxon>
    </lineage>
</organism>
<dbReference type="InterPro" id="IPR038076">
    <property type="entry name" value="MgtE_N_sf"/>
</dbReference>
<keyword evidence="2" id="KW-0282">Flagellum</keyword>
<dbReference type="EMBL" id="QAAA01000009">
    <property type="protein sequence ID" value="PTN01956.1"/>
    <property type="molecule type" value="Genomic_DNA"/>
</dbReference>
<keyword evidence="1" id="KW-0175">Coiled coil</keyword>
<gene>
    <name evidence="2" type="ORF">C8N32_10980</name>
</gene>
<dbReference type="AlphaFoldDB" id="A0A2T5BRQ2"/>
<name>A0A2T5BRQ2_9RHOB</name>
<dbReference type="Proteomes" id="UP000243859">
    <property type="component" value="Unassembled WGS sequence"/>
</dbReference>
<feature type="coiled-coil region" evidence="1">
    <location>
        <begin position="65"/>
        <end position="123"/>
    </location>
</feature>